<feature type="transmembrane region" description="Helical" evidence="2">
    <location>
        <begin position="884"/>
        <end position="905"/>
    </location>
</feature>
<evidence type="ECO:0000313" key="4">
    <source>
        <dbReference type="EMBL" id="KAG5476911.1"/>
    </source>
</evidence>
<dbReference type="Proteomes" id="UP000673552">
    <property type="component" value="Unassembled WGS sequence"/>
</dbReference>
<dbReference type="AlphaFoldDB" id="A0A836GKR5"/>
<gene>
    <name evidence="4" type="ORF">LSCM1_05244</name>
</gene>
<dbReference type="OrthoDB" id="272018at2759"/>
<evidence type="ECO:0000256" key="3">
    <source>
        <dbReference type="SAM" id="SignalP"/>
    </source>
</evidence>
<dbReference type="KEGG" id="lmat:92515228"/>
<evidence type="ECO:0000313" key="5">
    <source>
        <dbReference type="Proteomes" id="UP000673552"/>
    </source>
</evidence>
<keyword evidence="2" id="KW-0812">Transmembrane</keyword>
<reference evidence="5" key="2">
    <citation type="journal article" date="2021" name="Sci. Data">
        <title>Chromosome-scale genome sequencing, assembly and annotation of six genomes from subfamily Leishmaniinae.</title>
        <authorList>
            <person name="Almutairi H."/>
            <person name="Urbaniak M.D."/>
            <person name="Bates M.D."/>
            <person name="Jariyapan N."/>
            <person name="Kwakye-Nuako G."/>
            <person name="Thomaz Soccol V."/>
            <person name="Al-Salem W.S."/>
            <person name="Dillon R.J."/>
            <person name="Bates P.A."/>
            <person name="Gatherer D."/>
        </authorList>
    </citation>
    <scope>NUCLEOTIDE SEQUENCE [LARGE SCALE GENOMIC DNA]</scope>
</reference>
<dbReference type="GeneID" id="92515228"/>
<keyword evidence="3" id="KW-0732">Signal</keyword>
<accession>A0A836GKR5</accession>
<sequence>MCTHAPAPGTVRLVAAVVVSLICSAAAVPVHAAIAAAADSTCGSNTGVYYRPDGQVYRGLMNVTEGGIPRQTQPTSLVAVVSSTYSVPASYTISVTAPPLSVYPPFGTYVGSLAVLVNDPQPPATCYMYVYQSSNWVPLSPLLFPWTATGTSELDICALHLKDIESAQRVVYEVAPAVPPTSSLNPSIAHHRPVNVTCAAPLGAPVPLSVYRDAVMQGSLAEEVFSVVLSAPGAYTVTCTYADGLQATRTTTAVLRLVAVPMPAWTFTSACGDDFPAIALSLLMELNLSNVLPGSLATSWFVSASVSGGARIPNMTRSSEPEGVLAYGVFRTKPIEAPATMEVHAMAHSLDPLKLDSRRATCACFLYPQGTAATPHFLATLDCATTSAPVRPSCIMTLKRQLASGPYFYSAGLLPTNPASPILTVCMTGFGAAIQSDMQHRGVLLNLRNETGRAMVLATSWKVVTPTPMAAQVYTFRPATIQVKGFHADAGAQHLVRDDYSCEDTRVLPEVVYEGTHFATHGARSPLVEPSTGGFTDLAFRVPIAGWYKLYGYFSDTLYEVPFSSSDGRAATAATSEYLHDVAQPFSSLAAIPQEACGGFVPSDMEGAAFSFSMAAAPAGAFASLATSHHSAEWASMPFPANVEAKLGGAASVGIGPLNRYRQPWEVLDASLGPTARAAQPRAFFVSAAESPLPQLIKYLFYKVSADAVPPNLTGVMLLLQGRFRPGELIVIDIYESATPASGGGAVQSSLHLLRRVTARPSVATAYEVALPDFVLGLPAGEEQTPYLIYATLDGRSVEATPSIVALSPVSLAMTSCASCSSQLCNNGQCLCKNKITKVIHVCGTDSSDTGDSHDHHIDDSSASSSAAGGEGNQMKPVSVRERLTFLFAYLGLLAGIAGYILISIKRGGNRRGRGANAADIAVHNS</sequence>
<protein>
    <submittedName>
        <fullName evidence="4">Uncharacterized protein</fullName>
    </submittedName>
</protein>
<keyword evidence="2" id="KW-1133">Transmembrane helix</keyword>
<keyword evidence="5" id="KW-1185">Reference proteome</keyword>
<feature type="compositionally biased region" description="Basic and acidic residues" evidence="1">
    <location>
        <begin position="851"/>
        <end position="860"/>
    </location>
</feature>
<name>A0A836GKR5_9TRYP</name>
<comment type="caution">
    <text evidence="4">The sequence shown here is derived from an EMBL/GenBank/DDBJ whole genome shotgun (WGS) entry which is preliminary data.</text>
</comment>
<dbReference type="RefSeq" id="XP_067178081.1">
    <property type="nucleotide sequence ID" value="XM_067322716.1"/>
</dbReference>
<proteinExistence type="predicted"/>
<feature type="signal peptide" evidence="3">
    <location>
        <begin position="1"/>
        <end position="27"/>
    </location>
</feature>
<feature type="region of interest" description="Disordered" evidence="1">
    <location>
        <begin position="848"/>
        <end position="874"/>
    </location>
</feature>
<feature type="chain" id="PRO_5032431550" evidence="3">
    <location>
        <begin position="28"/>
        <end position="926"/>
    </location>
</feature>
<dbReference type="EMBL" id="JAFEUZ010000025">
    <property type="protein sequence ID" value="KAG5476911.1"/>
    <property type="molecule type" value="Genomic_DNA"/>
</dbReference>
<evidence type="ECO:0000256" key="1">
    <source>
        <dbReference type="SAM" id="MobiDB-lite"/>
    </source>
</evidence>
<organism evidence="4 5">
    <name type="scientific">Leishmania martiniquensis</name>
    <dbReference type="NCBI Taxonomy" id="1580590"/>
    <lineage>
        <taxon>Eukaryota</taxon>
        <taxon>Discoba</taxon>
        <taxon>Euglenozoa</taxon>
        <taxon>Kinetoplastea</taxon>
        <taxon>Metakinetoplastina</taxon>
        <taxon>Trypanosomatida</taxon>
        <taxon>Trypanosomatidae</taxon>
        <taxon>Leishmaniinae</taxon>
        <taxon>Leishmania</taxon>
    </lineage>
</organism>
<keyword evidence="2" id="KW-0472">Membrane</keyword>
<evidence type="ECO:0000256" key="2">
    <source>
        <dbReference type="SAM" id="Phobius"/>
    </source>
</evidence>
<reference evidence="5" key="1">
    <citation type="journal article" date="2021" name="Microbiol. Resour. Announc.">
        <title>LGAAP: Leishmaniinae Genome Assembly and Annotation Pipeline.</title>
        <authorList>
            <person name="Almutairi H."/>
            <person name="Urbaniak M.D."/>
            <person name="Bates M.D."/>
            <person name="Jariyapan N."/>
            <person name="Kwakye-Nuako G."/>
            <person name="Thomaz-Soccol V."/>
            <person name="Al-Salem W.S."/>
            <person name="Dillon R.J."/>
            <person name="Bates P.A."/>
            <person name="Gatherer D."/>
        </authorList>
    </citation>
    <scope>NUCLEOTIDE SEQUENCE [LARGE SCALE GENOMIC DNA]</scope>
</reference>